<keyword evidence="1" id="KW-1133">Transmembrane helix</keyword>
<evidence type="ECO:0000313" key="3">
    <source>
        <dbReference type="Proteomes" id="UP000023152"/>
    </source>
</evidence>
<evidence type="ECO:0000313" key="2">
    <source>
        <dbReference type="EMBL" id="ETO26418.1"/>
    </source>
</evidence>
<organism evidence="2 3">
    <name type="scientific">Reticulomyxa filosa</name>
    <dbReference type="NCBI Taxonomy" id="46433"/>
    <lineage>
        <taxon>Eukaryota</taxon>
        <taxon>Sar</taxon>
        <taxon>Rhizaria</taxon>
        <taxon>Retaria</taxon>
        <taxon>Foraminifera</taxon>
        <taxon>Monothalamids</taxon>
        <taxon>Reticulomyxidae</taxon>
        <taxon>Reticulomyxa</taxon>
    </lineage>
</organism>
<dbReference type="EMBL" id="ASPP01007877">
    <property type="protein sequence ID" value="ETO26418.1"/>
    <property type="molecule type" value="Genomic_DNA"/>
</dbReference>
<dbReference type="AlphaFoldDB" id="X6NKJ5"/>
<dbReference type="InterPro" id="IPR015915">
    <property type="entry name" value="Kelch-typ_b-propeller"/>
</dbReference>
<reference evidence="2 3" key="1">
    <citation type="journal article" date="2013" name="Curr. Biol.">
        <title>The Genome of the Foraminiferan Reticulomyxa filosa.</title>
        <authorList>
            <person name="Glockner G."/>
            <person name="Hulsmann N."/>
            <person name="Schleicher M."/>
            <person name="Noegel A.A."/>
            <person name="Eichinger L."/>
            <person name="Gallinger C."/>
            <person name="Pawlowski J."/>
            <person name="Sierra R."/>
            <person name="Euteneuer U."/>
            <person name="Pillet L."/>
            <person name="Moustafa A."/>
            <person name="Platzer M."/>
            <person name="Groth M."/>
            <person name="Szafranski K."/>
            <person name="Schliwa M."/>
        </authorList>
    </citation>
    <scope>NUCLEOTIDE SEQUENCE [LARGE SCALE GENOMIC DNA]</scope>
</reference>
<dbReference type="SUPFAM" id="SSF50965">
    <property type="entry name" value="Galactose oxidase, central domain"/>
    <property type="match status" value="1"/>
</dbReference>
<evidence type="ECO:0000256" key="1">
    <source>
        <dbReference type="SAM" id="Phobius"/>
    </source>
</evidence>
<sequence length="215" mass="25781">EEEEEEEKEEVLEKESAAHFVLPFTRSNRIQWMKRSYDEFRVGDDRQLVDESTDPTTVETVPKISDDAGWVRLPSMLSSRYGCDGSLFIFIFYSISLPVFFFFFAMDTFLKQWLFFFLKGIVWNDEYFLVLGGHRSYRRMDGLNLHKLTWKKFPYSNYDHCFGIIGIWNNYVIWAGDDKKLDNIECFDFRDQQWHQINSPKSIPTKNKLRTWAWL</sequence>
<keyword evidence="1" id="KW-0812">Transmembrane</keyword>
<keyword evidence="3" id="KW-1185">Reference proteome</keyword>
<feature type="non-terminal residue" evidence="2">
    <location>
        <position position="1"/>
    </location>
</feature>
<gene>
    <name evidence="2" type="ORF">RFI_10717</name>
</gene>
<dbReference type="Gene3D" id="2.120.10.80">
    <property type="entry name" value="Kelch-type beta propeller"/>
    <property type="match status" value="1"/>
</dbReference>
<feature type="transmembrane region" description="Helical" evidence="1">
    <location>
        <begin position="85"/>
        <end position="106"/>
    </location>
</feature>
<dbReference type="Proteomes" id="UP000023152">
    <property type="component" value="Unassembled WGS sequence"/>
</dbReference>
<proteinExistence type="predicted"/>
<keyword evidence="1" id="KW-0472">Membrane</keyword>
<comment type="caution">
    <text evidence="2">The sequence shown here is derived from an EMBL/GenBank/DDBJ whole genome shotgun (WGS) entry which is preliminary data.</text>
</comment>
<name>X6NKJ5_RETFI</name>
<accession>X6NKJ5</accession>
<dbReference type="InterPro" id="IPR011043">
    <property type="entry name" value="Gal_Oxase/kelch_b-propeller"/>
</dbReference>
<protein>
    <recommendedName>
        <fullName evidence="4">Kelch repeat-containing protein</fullName>
    </recommendedName>
</protein>
<evidence type="ECO:0008006" key="4">
    <source>
        <dbReference type="Google" id="ProtNLM"/>
    </source>
</evidence>